<dbReference type="RefSeq" id="WP_041064274.1">
    <property type="nucleotide sequence ID" value="NZ_JXAL01000022.1"/>
</dbReference>
<dbReference type="EMBL" id="JXAL01000022">
    <property type="protein sequence ID" value="KIL35410.1"/>
    <property type="molecule type" value="Genomic_DNA"/>
</dbReference>
<evidence type="ECO:0000313" key="1">
    <source>
        <dbReference type="EMBL" id="KIL35410.1"/>
    </source>
</evidence>
<dbReference type="SUPFAM" id="SSF81301">
    <property type="entry name" value="Nucleotidyltransferase"/>
    <property type="match status" value="1"/>
</dbReference>
<reference evidence="1 2" key="1">
    <citation type="submission" date="2014-12" db="EMBL/GenBank/DDBJ databases">
        <title>Draft genome sequence of Cohnella kolymensis strain B-2846.</title>
        <authorList>
            <person name="Karlyshev A.V."/>
            <person name="Kudryashova E.B."/>
        </authorList>
    </citation>
    <scope>NUCLEOTIDE SEQUENCE [LARGE SCALE GENOMIC DNA]</scope>
    <source>
        <strain evidence="1 2">VKM B-2846</strain>
    </source>
</reference>
<comment type="caution">
    <text evidence="1">The sequence shown here is derived from an EMBL/GenBank/DDBJ whole genome shotgun (WGS) entry which is preliminary data.</text>
</comment>
<accession>A0ABR5A4D5</accession>
<gene>
    <name evidence="1" type="ORF">SD71_13995</name>
</gene>
<keyword evidence="2" id="KW-1185">Reference proteome</keyword>
<organism evidence="1 2">
    <name type="scientific">Cohnella kolymensis</name>
    <dbReference type="NCBI Taxonomy" id="1590652"/>
    <lineage>
        <taxon>Bacteria</taxon>
        <taxon>Bacillati</taxon>
        <taxon>Bacillota</taxon>
        <taxon>Bacilli</taxon>
        <taxon>Bacillales</taxon>
        <taxon>Paenibacillaceae</taxon>
        <taxon>Cohnella</taxon>
    </lineage>
</organism>
<protein>
    <submittedName>
        <fullName evidence="1">Renal dipeptidase</fullName>
    </submittedName>
</protein>
<evidence type="ECO:0000313" key="2">
    <source>
        <dbReference type="Proteomes" id="UP000054526"/>
    </source>
</evidence>
<sequence>MQKPVALDCLQLPKELRLMLACLNRHDDEGVPAHDKKWIADMNWDRFLQLARHHRVYPVLYSRLMRIEQHGIPPQVIRALKQEYWHNTFRMLQLSAEMDRVNSELSEQNIPTLHMKGPVLAVELYGDVSLRTSGDLDVLVPIHRLVAAEGTLRKLGYVKDEYIQSVMNDWKWRHHHTTFYHPDKEIKVELHWRLSPGPGKEPTFHELWERSRISHHTGNPIHYLGTEDLLLFLAAHGARHGWSRLHWLGDIDRIARQSLDWNRLSLLLSKYRCAHLLGQAFVLASDLLSTPLNPQMKRLTFGCRPAKLAQDALFYLRQMVNLHTKLLPADVALYHKRHLFSLMSAQQKMLFIISFLHPYPKDIEILYLPKMLHFLYFPLRPFLWAWRKMSKYA</sequence>
<proteinExistence type="predicted"/>
<dbReference type="Proteomes" id="UP000054526">
    <property type="component" value="Unassembled WGS sequence"/>
</dbReference>
<dbReference type="InterPro" id="IPR043519">
    <property type="entry name" value="NT_sf"/>
</dbReference>
<name>A0ABR5A4D5_9BACL</name>
<dbReference type="Pfam" id="PF14907">
    <property type="entry name" value="NTP_transf_5"/>
    <property type="match status" value="1"/>
</dbReference>
<dbReference type="InterPro" id="IPR039498">
    <property type="entry name" value="NTP_transf_5"/>
</dbReference>